<evidence type="ECO:0000313" key="2">
    <source>
        <dbReference type="Proteomes" id="UP001153365"/>
    </source>
</evidence>
<proteinExistence type="predicted"/>
<dbReference type="EMBL" id="CALTRL010002198">
    <property type="protein sequence ID" value="CAH7674982.1"/>
    <property type="molecule type" value="Genomic_DNA"/>
</dbReference>
<gene>
    <name evidence="1" type="ORF">PPACK8108_LOCUS9940</name>
</gene>
<organism evidence="1 2">
    <name type="scientific">Phakopsora pachyrhizi</name>
    <name type="common">Asian soybean rust disease fungus</name>
    <dbReference type="NCBI Taxonomy" id="170000"/>
    <lineage>
        <taxon>Eukaryota</taxon>
        <taxon>Fungi</taxon>
        <taxon>Dikarya</taxon>
        <taxon>Basidiomycota</taxon>
        <taxon>Pucciniomycotina</taxon>
        <taxon>Pucciniomycetes</taxon>
        <taxon>Pucciniales</taxon>
        <taxon>Phakopsoraceae</taxon>
        <taxon>Phakopsora</taxon>
    </lineage>
</organism>
<sequence>MENQIVDFYQKAAKLLKPVDNAEEKKSINKAIMATYARMKRLAEKRLIESQDEKITMTEGGASELDNMENEFFKQNLKLLKRLAKGFIRRRF</sequence>
<evidence type="ECO:0000313" key="1">
    <source>
        <dbReference type="EMBL" id="CAH7674982.1"/>
    </source>
</evidence>
<dbReference type="Proteomes" id="UP001153365">
    <property type="component" value="Unassembled WGS sequence"/>
</dbReference>
<protein>
    <submittedName>
        <fullName evidence="1">Uncharacterized protein</fullName>
    </submittedName>
</protein>
<name>A0AAV0B0Z6_PHAPC</name>
<keyword evidence="2" id="KW-1185">Reference proteome</keyword>
<comment type="caution">
    <text evidence="1">The sequence shown here is derived from an EMBL/GenBank/DDBJ whole genome shotgun (WGS) entry which is preliminary data.</text>
</comment>
<dbReference type="AlphaFoldDB" id="A0AAV0B0Z6"/>
<accession>A0AAV0B0Z6</accession>
<reference evidence="1" key="1">
    <citation type="submission" date="2022-06" db="EMBL/GenBank/DDBJ databases">
        <authorList>
            <consortium name="SYNGENTA / RWTH Aachen University"/>
        </authorList>
    </citation>
    <scope>NUCLEOTIDE SEQUENCE</scope>
</reference>